<accession>A0A6A6HIM0</accession>
<keyword evidence="5" id="KW-1185">Reference proteome</keyword>
<evidence type="ECO:0000256" key="1">
    <source>
        <dbReference type="SAM" id="MobiDB-lite"/>
    </source>
</evidence>
<evidence type="ECO:0000256" key="2">
    <source>
        <dbReference type="SAM" id="SignalP"/>
    </source>
</evidence>
<reference evidence="4" key="1">
    <citation type="journal article" date="2020" name="Stud. Mycol.">
        <title>101 Dothideomycetes genomes: a test case for predicting lifestyles and emergence of pathogens.</title>
        <authorList>
            <person name="Haridas S."/>
            <person name="Albert R."/>
            <person name="Binder M."/>
            <person name="Bloem J."/>
            <person name="Labutti K."/>
            <person name="Salamov A."/>
            <person name="Andreopoulos B."/>
            <person name="Baker S."/>
            <person name="Barry K."/>
            <person name="Bills G."/>
            <person name="Bluhm B."/>
            <person name="Cannon C."/>
            <person name="Castanera R."/>
            <person name="Culley D."/>
            <person name="Daum C."/>
            <person name="Ezra D."/>
            <person name="Gonzalez J."/>
            <person name="Henrissat B."/>
            <person name="Kuo A."/>
            <person name="Liang C."/>
            <person name="Lipzen A."/>
            <person name="Lutzoni F."/>
            <person name="Magnuson J."/>
            <person name="Mondo S."/>
            <person name="Nolan M."/>
            <person name="Ohm R."/>
            <person name="Pangilinan J."/>
            <person name="Park H.-J."/>
            <person name="Ramirez L."/>
            <person name="Alfaro M."/>
            <person name="Sun H."/>
            <person name="Tritt A."/>
            <person name="Yoshinaga Y."/>
            <person name="Zwiers L.-H."/>
            <person name="Turgeon B."/>
            <person name="Goodwin S."/>
            <person name="Spatafora J."/>
            <person name="Crous P."/>
            <person name="Grigoriev I."/>
        </authorList>
    </citation>
    <scope>NUCLEOTIDE SEQUENCE</scope>
    <source>
        <strain evidence="4">Tuck. ex Michener</strain>
    </source>
</reference>
<name>A0A6A6HIM0_VIRVR</name>
<evidence type="ECO:0000259" key="3">
    <source>
        <dbReference type="Pfam" id="PF24808"/>
    </source>
</evidence>
<dbReference type="AlphaFoldDB" id="A0A6A6HIM0"/>
<dbReference type="Pfam" id="PF24808">
    <property type="entry name" value="DUF7707"/>
    <property type="match status" value="1"/>
</dbReference>
<feature type="domain" description="DUF7707" evidence="3">
    <location>
        <begin position="26"/>
        <end position="120"/>
    </location>
</feature>
<organism evidence="4 5">
    <name type="scientific">Viridothelium virens</name>
    <name type="common">Speckled blister lichen</name>
    <name type="synonym">Trypethelium virens</name>
    <dbReference type="NCBI Taxonomy" id="1048519"/>
    <lineage>
        <taxon>Eukaryota</taxon>
        <taxon>Fungi</taxon>
        <taxon>Dikarya</taxon>
        <taxon>Ascomycota</taxon>
        <taxon>Pezizomycotina</taxon>
        <taxon>Dothideomycetes</taxon>
        <taxon>Dothideomycetes incertae sedis</taxon>
        <taxon>Trypetheliales</taxon>
        <taxon>Trypetheliaceae</taxon>
        <taxon>Viridothelium</taxon>
    </lineage>
</organism>
<dbReference type="InterPro" id="IPR056124">
    <property type="entry name" value="DUF7707"/>
</dbReference>
<dbReference type="Proteomes" id="UP000800092">
    <property type="component" value="Unassembled WGS sequence"/>
</dbReference>
<protein>
    <recommendedName>
        <fullName evidence="3">DUF7707 domain-containing protein</fullName>
    </recommendedName>
</protein>
<feature type="signal peptide" evidence="2">
    <location>
        <begin position="1"/>
        <end position="19"/>
    </location>
</feature>
<evidence type="ECO:0000313" key="4">
    <source>
        <dbReference type="EMBL" id="KAF2237669.1"/>
    </source>
</evidence>
<keyword evidence="2" id="KW-0732">Signal</keyword>
<gene>
    <name evidence="4" type="ORF">EV356DRAFT_510654</name>
</gene>
<evidence type="ECO:0000313" key="5">
    <source>
        <dbReference type="Proteomes" id="UP000800092"/>
    </source>
</evidence>
<feature type="compositionally biased region" description="Low complexity" evidence="1">
    <location>
        <begin position="145"/>
        <end position="154"/>
    </location>
</feature>
<dbReference type="OrthoDB" id="2121879at2759"/>
<sequence length="190" mass="18993">MYYSIALVIAATFSSLVAAQNISLTNPVEVNSTERQQWCRAQVSNCPMICGGSASPNTCDPMGLTYQCVCTDGSHPNVSDYASTLPSFICAQNVADCVNSHPNDLQGITNCRNTVCGTKNASAALSTSSSASSTPTATGSGGSSGTSPTSSGSTSAAATSSAAMAALNLGKTYGTGALAAGLFAVFGLAF</sequence>
<feature type="region of interest" description="Disordered" evidence="1">
    <location>
        <begin position="126"/>
        <end position="154"/>
    </location>
</feature>
<proteinExistence type="predicted"/>
<dbReference type="PANTHER" id="PTHR38118:SF2">
    <property type="entry name" value="CDP-ALCOHOL PHOSPHATIDYLTRANSFERASE PROTEIN"/>
    <property type="match status" value="1"/>
</dbReference>
<dbReference type="EMBL" id="ML991779">
    <property type="protein sequence ID" value="KAF2237669.1"/>
    <property type="molecule type" value="Genomic_DNA"/>
</dbReference>
<feature type="chain" id="PRO_5025338491" description="DUF7707 domain-containing protein" evidence="2">
    <location>
        <begin position="20"/>
        <end position="190"/>
    </location>
</feature>
<feature type="compositionally biased region" description="Low complexity" evidence="1">
    <location>
        <begin position="126"/>
        <end position="138"/>
    </location>
</feature>
<dbReference type="PANTHER" id="PTHR38118">
    <property type="entry name" value="ANCHORED CELL WALL PROTEIN 11-RELATED"/>
    <property type="match status" value="1"/>
</dbReference>